<dbReference type="Proteomes" id="UP000217790">
    <property type="component" value="Unassembled WGS sequence"/>
</dbReference>
<reference evidence="5" key="1">
    <citation type="journal article" date="2017" name="Nat. Ecol. Evol.">
        <title>Genome expansion and lineage-specific genetic innovations in the forest pathogenic fungi Armillaria.</title>
        <authorList>
            <person name="Sipos G."/>
            <person name="Prasanna A.N."/>
            <person name="Walter M.C."/>
            <person name="O'Connor E."/>
            <person name="Balint B."/>
            <person name="Krizsan K."/>
            <person name="Kiss B."/>
            <person name="Hess J."/>
            <person name="Varga T."/>
            <person name="Slot J."/>
            <person name="Riley R."/>
            <person name="Boka B."/>
            <person name="Rigling D."/>
            <person name="Barry K."/>
            <person name="Lee J."/>
            <person name="Mihaltcheva S."/>
            <person name="LaButti K."/>
            <person name="Lipzen A."/>
            <person name="Waldron R."/>
            <person name="Moloney N.M."/>
            <person name="Sperisen C."/>
            <person name="Kredics L."/>
            <person name="Vagvoelgyi C."/>
            <person name="Patrignani A."/>
            <person name="Fitzpatrick D."/>
            <person name="Nagy I."/>
            <person name="Doyle S."/>
            <person name="Anderson J.B."/>
            <person name="Grigoriev I.V."/>
            <person name="Gueldener U."/>
            <person name="Muensterkoetter M."/>
            <person name="Nagy L.G."/>
        </authorList>
    </citation>
    <scope>NUCLEOTIDE SEQUENCE [LARGE SCALE GENOMIC DNA]</scope>
    <source>
        <strain evidence="5">Ar21-2</strain>
    </source>
</reference>
<evidence type="ECO:0000313" key="5">
    <source>
        <dbReference type="Proteomes" id="UP000217790"/>
    </source>
</evidence>
<evidence type="ECO:0000259" key="3">
    <source>
        <dbReference type="Pfam" id="PF24883"/>
    </source>
</evidence>
<dbReference type="InParanoid" id="A0A2H3CB47"/>
<dbReference type="EMBL" id="KZ293748">
    <property type="protein sequence ID" value="PBK80305.1"/>
    <property type="molecule type" value="Genomic_DNA"/>
</dbReference>
<feature type="transmembrane region" description="Helical" evidence="2">
    <location>
        <begin position="1196"/>
        <end position="1224"/>
    </location>
</feature>
<protein>
    <recommendedName>
        <fullName evidence="3">Nephrocystin 3-like N-terminal domain-containing protein</fullName>
    </recommendedName>
</protein>
<keyword evidence="2" id="KW-0472">Membrane</keyword>
<feature type="domain" description="Nephrocystin 3-like N-terminal" evidence="3">
    <location>
        <begin position="382"/>
        <end position="555"/>
    </location>
</feature>
<dbReference type="Pfam" id="PF24883">
    <property type="entry name" value="NPHP3_N"/>
    <property type="match status" value="1"/>
</dbReference>
<dbReference type="PANTHER" id="PTHR10039">
    <property type="entry name" value="AMELOGENIN"/>
    <property type="match status" value="1"/>
</dbReference>
<name>A0A2H3CB47_ARMGA</name>
<keyword evidence="5" id="KW-1185">Reference proteome</keyword>
<sequence length="1383" mass="155370">MPSLSDIGSVSLTHEMACCTRKCVKKTAQTPLKQGMKVVDRRPLVVQRSYPHAALSHETTIRGQMATDFLTRVECGPRLPTTATASGYACRLGVATSSTLPASQERRIQQHMGIKHMSIHVKPSFCLRVVLIQVFQLLQVFQSRFPYSRPFRLCIVSNLEAVGPAPAKLNLSTSMASSTSPPSISLDTTTSDLVTQLKSALAGIVADRQEFKRSCQEASIHEVHEAMVKLLKKIPKERTKSAKTLARYAGSLDKVAEMVAPIVNAAIADTFLLFDNVLPILQSLSSTELDNGAITRVFSAMIKFLVDAAKFLGRNRLNVLRIFDDSNLRAASAHLQSAIDTALKMVPAVIAIEQKKKDVLKLIYHVPYEADLEALRSARLSNTCLWALTHPVIARWMDSTTDHIWLHGAPGTGKSILAAFLIDSVLKQIRPPATNSSSPEIVLYFFCDSRSGSSMRRSSVAIAKSLLTQLVENPLLRLQDFSKFVEYVTKKALDFDFPVRALVDHLMVILKGFSKTWIIIDALDECHEEVVGPNGIIQMLRKPTGVNLKLACLSRKETSIEKQLNGWQSAEVGENYTTEDDIRRFASVKVGEVGSKDHYPGGRDELVAHIVQATGNMFLYIVLKVENLKYLTPEEMEMELNRSPEKLDDLYAEYLDRRMEQNRVSDHKTAIRALQWILHSRQSVTPTLLATALAVDGFSGMKPISDVGEGFKNVLGILVVFRKVNDEVQVTLVHETLKDFLVRSGDHNQETSLCVADQSRILVRPRDPSVSNQRSDSAIRKPIRDTTLYVLCDPMRLGQSHMRLFEACVAVMSSDKFLIPSQKYNDSFDRRRAELSRKERNGKLEGELCHGDQCGKAKRMRRLYELNTARVRRREEIQDIESRLDDLPNAIGPLQHVKQLLRQRRDELNEWERLGLQVEIDEVKSLQDLEVKDLLDYAFRNFSSHLGQVVQCYNGIHNQDLATVPSLLFLLDTYLHRIEHFASSVAANAILRVQSLPLHSNHSSHIATLASALRTIHLVVTDIRSLSLAFNSEWKPLTTPAGIPRVTYRYWRWTLFPRFSNMAANSRSILHEKIMASLNEVKPISEKKRLKILFGLLTQTVTGLRRCEAALYALDEEWMPIVGASNLIDASHHAAQIFVCYAVQHTCTHLPDAPRTRQDVFKDAVLLQPPCRSSMDQCAGSTRQLLMKHYLQPPPLALAIPFFVFFVAGAMNWILVWIPVLVLLSCSRGDLCDCRSYDPSTVHEIMHILTPSFIIGRFLFLDYRVAVPSALITSIILVYTSVLIYHIFRLCGKHHFWSAPYRISVLNWSVVFVLLWQGVVSALLQDISLLKVMNAFTAHILSYNIVTVAVDRTGDLHASTQLKQFAARFSNEAVSHNRAALSS</sequence>
<accession>A0A2H3CB47</accession>
<keyword evidence="1" id="KW-0677">Repeat</keyword>
<organism evidence="4 5">
    <name type="scientific">Armillaria gallica</name>
    <name type="common">Bulbous honey fungus</name>
    <name type="synonym">Armillaria bulbosa</name>
    <dbReference type="NCBI Taxonomy" id="47427"/>
    <lineage>
        <taxon>Eukaryota</taxon>
        <taxon>Fungi</taxon>
        <taxon>Dikarya</taxon>
        <taxon>Basidiomycota</taxon>
        <taxon>Agaricomycotina</taxon>
        <taxon>Agaricomycetes</taxon>
        <taxon>Agaricomycetidae</taxon>
        <taxon>Agaricales</taxon>
        <taxon>Marasmiineae</taxon>
        <taxon>Physalacriaceae</taxon>
        <taxon>Armillaria</taxon>
    </lineage>
</organism>
<dbReference type="SUPFAM" id="SSF52540">
    <property type="entry name" value="P-loop containing nucleoside triphosphate hydrolases"/>
    <property type="match status" value="1"/>
</dbReference>
<feature type="transmembrane region" description="Helical" evidence="2">
    <location>
        <begin position="1300"/>
        <end position="1324"/>
    </location>
</feature>
<keyword evidence="2" id="KW-1133">Transmembrane helix</keyword>
<dbReference type="InterPro" id="IPR027417">
    <property type="entry name" value="P-loop_NTPase"/>
</dbReference>
<dbReference type="OrthoDB" id="7464126at2759"/>
<dbReference type="PANTHER" id="PTHR10039:SF14">
    <property type="entry name" value="NACHT DOMAIN-CONTAINING PROTEIN"/>
    <property type="match status" value="1"/>
</dbReference>
<dbReference type="Gene3D" id="3.40.50.300">
    <property type="entry name" value="P-loop containing nucleotide triphosphate hydrolases"/>
    <property type="match status" value="1"/>
</dbReference>
<dbReference type="InterPro" id="IPR056884">
    <property type="entry name" value="NPHP3-like_N"/>
</dbReference>
<proteinExistence type="predicted"/>
<evidence type="ECO:0000313" key="4">
    <source>
        <dbReference type="EMBL" id="PBK80305.1"/>
    </source>
</evidence>
<gene>
    <name evidence="4" type="ORF">ARMGADRAFT_1098448</name>
</gene>
<keyword evidence="2" id="KW-0812">Transmembrane</keyword>
<evidence type="ECO:0000256" key="2">
    <source>
        <dbReference type="SAM" id="Phobius"/>
    </source>
</evidence>
<evidence type="ECO:0000256" key="1">
    <source>
        <dbReference type="ARBA" id="ARBA00022737"/>
    </source>
</evidence>
<feature type="transmembrane region" description="Helical" evidence="2">
    <location>
        <begin position="1267"/>
        <end position="1288"/>
    </location>
</feature>